<dbReference type="InterPro" id="IPR023081">
    <property type="entry name" value="Cell_div_FtsB"/>
</dbReference>
<dbReference type="Proteomes" id="UP000257323">
    <property type="component" value="Unassembled WGS sequence"/>
</dbReference>
<evidence type="ECO:0000256" key="5">
    <source>
        <dbReference type="ARBA" id="ARBA00023136"/>
    </source>
</evidence>
<proteinExistence type="predicted"/>
<dbReference type="InterPro" id="IPR007060">
    <property type="entry name" value="FtsL/DivIC"/>
</dbReference>
<keyword evidence="1" id="KW-1003">Cell membrane</keyword>
<evidence type="ECO:0000256" key="4">
    <source>
        <dbReference type="ARBA" id="ARBA00022989"/>
    </source>
</evidence>
<evidence type="ECO:0008006" key="10">
    <source>
        <dbReference type="Google" id="ProtNLM"/>
    </source>
</evidence>
<gene>
    <name evidence="8" type="ORF">OP8BY_0296</name>
</gene>
<dbReference type="GO" id="GO:0043093">
    <property type="term" value="P:FtsZ-dependent cytokinesis"/>
    <property type="evidence" value="ECO:0007669"/>
    <property type="project" value="TreeGrafter"/>
</dbReference>
<keyword evidence="6" id="KW-0131">Cell cycle</keyword>
<keyword evidence="7" id="KW-0175">Coiled coil</keyword>
<dbReference type="AlphaFoldDB" id="A0A3E2BLC1"/>
<keyword evidence="2" id="KW-0132">Cell division</keyword>
<dbReference type="PANTHER" id="PTHR37485:SF1">
    <property type="entry name" value="CELL DIVISION PROTEIN FTSB"/>
    <property type="match status" value="1"/>
</dbReference>
<accession>A0A3E2BLC1</accession>
<comment type="caution">
    <text evidence="8">The sequence shown here is derived from an EMBL/GenBank/DDBJ whole genome shotgun (WGS) entry which is preliminary data.</text>
</comment>
<sequence length="103" mass="12317">MERTRTGRQPSTRKKFFYLLVTIFLLATLFTTFFGKKGFLDIQKSKKRYQELQAQIQDLTARKEKLEAEIRELEKNPAALEKEAREKLWLIKPDEKVIVREKK</sequence>
<dbReference type="EMBL" id="QUAH01000009">
    <property type="protein sequence ID" value="RFT15406.1"/>
    <property type="molecule type" value="Genomic_DNA"/>
</dbReference>
<evidence type="ECO:0000313" key="9">
    <source>
        <dbReference type="Proteomes" id="UP000257323"/>
    </source>
</evidence>
<organism evidence="8 9">
    <name type="scientific">Candidatus Saccharicenans subterraneus</name>
    <dbReference type="NCBI Taxonomy" id="2508984"/>
    <lineage>
        <taxon>Bacteria</taxon>
        <taxon>Candidatus Aminicenantota</taxon>
        <taxon>Candidatus Aminicenantia</taxon>
        <taxon>Candidatus Aminicenantales</taxon>
        <taxon>Candidatus Saccharicenantaceae</taxon>
        <taxon>Candidatus Saccharicenans</taxon>
    </lineage>
</organism>
<dbReference type="PANTHER" id="PTHR37485">
    <property type="entry name" value="CELL DIVISION PROTEIN FTSB"/>
    <property type="match status" value="1"/>
</dbReference>
<reference evidence="8 9" key="1">
    <citation type="submission" date="2018-08" db="EMBL/GenBank/DDBJ databases">
        <title>Genome analysis of the thermophilic bacterium of the candidate phylum Aminicenantes from deep subsurface aquifer revealed its physiology and ecological role.</title>
        <authorList>
            <person name="Kadnikov V.V."/>
            <person name="Mardanov A.V."/>
            <person name="Beletsky A.V."/>
            <person name="Karnachuk O.V."/>
            <person name="Ravin N.V."/>
        </authorList>
    </citation>
    <scope>NUCLEOTIDE SEQUENCE [LARGE SCALE GENOMIC DNA]</scope>
    <source>
        <strain evidence="8">BY38</strain>
    </source>
</reference>
<keyword evidence="4" id="KW-1133">Transmembrane helix</keyword>
<evidence type="ECO:0000256" key="7">
    <source>
        <dbReference type="SAM" id="Coils"/>
    </source>
</evidence>
<dbReference type="Pfam" id="PF04977">
    <property type="entry name" value="DivIC"/>
    <property type="match status" value="1"/>
</dbReference>
<feature type="coiled-coil region" evidence="7">
    <location>
        <begin position="42"/>
        <end position="83"/>
    </location>
</feature>
<dbReference type="GO" id="GO:0030428">
    <property type="term" value="C:cell septum"/>
    <property type="evidence" value="ECO:0007669"/>
    <property type="project" value="TreeGrafter"/>
</dbReference>
<evidence type="ECO:0000313" key="8">
    <source>
        <dbReference type="EMBL" id="RFT15406.1"/>
    </source>
</evidence>
<evidence type="ECO:0000256" key="6">
    <source>
        <dbReference type="ARBA" id="ARBA00023306"/>
    </source>
</evidence>
<evidence type="ECO:0000256" key="2">
    <source>
        <dbReference type="ARBA" id="ARBA00022618"/>
    </source>
</evidence>
<keyword evidence="3" id="KW-0812">Transmembrane</keyword>
<keyword evidence="5" id="KW-0472">Membrane</keyword>
<name>A0A3E2BLC1_9BACT</name>
<evidence type="ECO:0000256" key="1">
    <source>
        <dbReference type="ARBA" id="ARBA00022475"/>
    </source>
</evidence>
<evidence type="ECO:0000256" key="3">
    <source>
        <dbReference type="ARBA" id="ARBA00022692"/>
    </source>
</evidence>
<protein>
    <recommendedName>
        <fullName evidence="10">Cell division protein DivIC (FtsB), stabilizes FtsL against RasP cleavage</fullName>
    </recommendedName>
</protein>